<dbReference type="RefSeq" id="WP_013236325.1">
    <property type="nucleotide sequence ID" value="NC_014323.1"/>
</dbReference>
<accession>D8IVR4</accession>
<dbReference type="GeneID" id="52091251"/>
<dbReference type="STRING" id="757424.Hsero_4405"/>
<sequence length="116" mass="12965">MTIQVVVGQNDDKVVRAGQAQESRRIGMLMRIRPACRAPSPLNQDKLFSNLVKALLPGVDIVETFSQVSGPFDAGRLPQYRQLRVGQLLPDGLRRRQPGLRRRVAPAPEKNLSLLR</sequence>
<proteinExistence type="predicted"/>
<evidence type="ECO:0000256" key="1">
    <source>
        <dbReference type="SAM" id="MobiDB-lite"/>
    </source>
</evidence>
<dbReference type="EMBL" id="CP002039">
    <property type="protein sequence ID" value="ADJ65872.1"/>
    <property type="molecule type" value="Genomic_DNA"/>
</dbReference>
<protein>
    <submittedName>
        <fullName evidence="2">Uncharacterized protein</fullName>
    </submittedName>
</protein>
<dbReference type="Proteomes" id="UP000000329">
    <property type="component" value="Chromosome"/>
</dbReference>
<keyword evidence="3" id="KW-1185">Reference proteome</keyword>
<name>D8IVR4_HERSS</name>
<dbReference type="AlphaFoldDB" id="D8IVR4"/>
<gene>
    <name evidence="2" type="ordered locus">Hsero_4405</name>
</gene>
<dbReference type="HOGENOM" id="CLU_2093468_0_0_4"/>
<reference evidence="2 3" key="1">
    <citation type="submission" date="2010-04" db="EMBL/GenBank/DDBJ databases">
        <title>The genome of Herbaspirillum seropedicae SmR1, an endophytic, nitrogen-fixing, plant-growth promoting beta-Proteobacteria.</title>
        <authorList>
            <person name="Pedrosa F.O."/>
            <person name="Monteiro R.A."/>
            <person name="Wassem R."/>
            <person name="Cruz L.M."/>
            <person name="Ayub R.A."/>
            <person name="Colauto N.B."/>
            <person name="Fernandez M.A."/>
            <person name="Fungaro M.H.P."/>
            <person name="Grisard E.C."/>
            <person name="Hungria M."/>
            <person name="Madeira H.M.F."/>
            <person name="Nodari R.O."/>
            <person name="Osaku C.A."/>
            <person name="Petzl-Erler M.L."/>
            <person name="Terenzi H."/>
            <person name="Vieira L.G.E."/>
            <person name="Almeida M.I.M."/>
            <person name="Alves L.R."/>
            <person name="Arantes O.M.N."/>
            <person name="Balsanelli E."/>
            <person name="Barcellos F.G."/>
            <person name="Baura V.A."/>
            <person name="Binde D.R."/>
            <person name="Campo R.J."/>
            <person name="Chubatsu L.S."/>
            <person name="Chueire L.M.O."/>
            <person name="Ciferri R.R."/>
            <person name="Correa L.C."/>
            <person name="da Conceicao Silva J.L."/>
            <person name="Dabul A.N.G."/>
            <person name="Dambros B.P."/>
            <person name="Faoro H."/>
            <person name="Favetti A."/>
            <person name="Friedermann G."/>
            <person name="Furlaneto M.C."/>
            <person name="Gasques L.S."/>
            <person name="Gimenes C.C.T."/>
            <person name="Gioppo N.M.R."/>
            <person name="Glienke-Blanco C."/>
            <person name="Godoy L.P."/>
            <person name="Guerra M.P."/>
            <person name="Karp S."/>
            <person name="Kava-Cordeiro V."/>
            <person name="Margarido V.P."/>
            <person name="Mathioni S.M."/>
            <person name="Menck-Soares M.A."/>
            <person name="Murace N.K."/>
            <person name="Nicolas M.F."/>
            <person name="Oliveira C.E.C."/>
            <person name="Pagnan N.A.B."/>
            <person name="Pamphile J.A."/>
            <person name="Patussi E.V."/>
            <person name="Pereira L.F.P."/>
            <person name="Pereira-Ferrari L."/>
            <person name="Pinto F.G.S."/>
            <person name="Precoma C."/>
            <person name="Prioli A.J."/>
            <person name="Prioli S.M.A.P."/>
            <person name="Raittz R.T."/>
            <person name="Ramos H.J.O."/>
            <person name="Ribeiro E.M.S.F."/>
            <person name="Rigo L.U."/>
            <person name="Rocha C.L.M.S.C."/>
            <person name="Rocha S.N."/>
            <person name="Santos K."/>
            <person name="Satori D."/>
            <person name="Silva A.G."/>
            <person name="Simao R.C.G."/>
            <person name="Soares M.A.M."/>
            <person name="Souza E.M."/>
            <person name="Steffens M.B.R."/>
            <person name="Steindel M."/>
            <person name="Tadra-Sfeir M.Z."/>
            <person name="Takahashi E.K."/>
            <person name="Torres R.A."/>
            <person name="Valle J.S."/>
            <person name="Vernal J.I."/>
            <person name="Vilas-Boas L.A."/>
            <person name="Watanabe M.A.E."/>
            <person name="Weiss V.A."/>
            <person name="Yates M.A."/>
            <person name="Souza E.M."/>
        </authorList>
    </citation>
    <scope>NUCLEOTIDE SEQUENCE [LARGE SCALE GENOMIC DNA]</scope>
    <source>
        <strain evidence="2 3">SmR1</strain>
    </source>
</reference>
<feature type="region of interest" description="Disordered" evidence="1">
    <location>
        <begin position="96"/>
        <end position="116"/>
    </location>
</feature>
<organism evidence="2 3">
    <name type="scientific">Herbaspirillum seropedicae (strain SmR1)</name>
    <dbReference type="NCBI Taxonomy" id="757424"/>
    <lineage>
        <taxon>Bacteria</taxon>
        <taxon>Pseudomonadati</taxon>
        <taxon>Pseudomonadota</taxon>
        <taxon>Betaproteobacteria</taxon>
        <taxon>Burkholderiales</taxon>
        <taxon>Oxalobacteraceae</taxon>
        <taxon>Herbaspirillum</taxon>
    </lineage>
</organism>
<evidence type="ECO:0000313" key="3">
    <source>
        <dbReference type="Proteomes" id="UP000000329"/>
    </source>
</evidence>
<evidence type="ECO:0000313" key="2">
    <source>
        <dbReference type="EMBL" id="ADJ65872.1"/>
    </source>
</evidence>
<dbReference type="KEGG" id="hse:Hsero_4405"/>